<feature type="domain" description="Carbohydrate kinase FGGY N-terminal" evidence="6">
    <location>
        <begin position="5"/>
        <end position="242"/>
    </location>
</feature>
<keyword evidence="2" id="KW-0859">Xylose metabolism</keyword>
<dbReference type="InterPro" id="IPR018485">
    <property type="entry name" value="FGGY_C"/>
</dbReference>
<dbReference type="RefSeq" id="WP_111253544.1">
    <property type="nucleotide sequence ID" value="NZ_POTW01000008.1"/>
</dbReference>
<evidence type="ECO:0000256" key="4">
    <source>
        <dbReference type="ARBA" id="ARBA00022777"/>
    </source>
</evidence>
<evidence type="ECO:0000256" key="3">
    <source>
        <dbReference type="ARBA" id="ARBA00022679"/>
    </source>
</evidence>
<keyword evidence="2" id="KW-0119">Carbohydrate metabolism</keyword>
<dbReference type="PROSITE" id="PS00445">
    <property type="entry name" value="FGGY_KINASES_2"/>
    <property type="match status" value="1"/>
</dbReference>
<dbReference type="InterPro" id="IPR000577">
    <property type="entry name" value="Carb_kinase_FGGY"/>
</dbReference>
<comment type="caution">
    <text evidence="8">The sequence shown here is derived from an EMBL/GenBank/DDBJ whole genome shotgun (WGS) entry which is preliminary data.</text>
</comment>
<gene>
    <name evidence="8" type="ORF">C1I92_04865</name>
</gene>
<dbReference type="Pfam" id="PF02782">
    <property type="entry name" value="FGGY_C"/>
    <property type="match status" value="1"/>
</dbReference>
<comment type="similarity">
    <text evidence="1 5">Belongs to the FGGY kinase family.</text>
</comment>
<dbReference type="AlphaFoldDB" id="A0A2W2CIV0"/>
<evidence type="ECO:0000259" key="7">
    <source>
        <dbReference type="Pfam" id="PF02782"/>
    </source>
</evidence>
<keyword evidence="9" id="KW-1185">Reference proteome</keyword>
<keyword evidence="4 5" id="KW-0418">Kinase</keyword>
<organism evidence="8 9">
    <name type="scientific">Jiangella anatolica</name>
    <dbReference type="NCBI Taxonomy" id="2670374"/>
    <lineage>
        <taxon>Bacteria</taxon>
        <taxon>Bacillati</taxon>
        <taxon>Actinomycetota</taxon>
        <taxon>Actinomycetes</taxon>
        <taxon>Jiangellales</taxon>
        <taxon>Jiangellaceae</taxon>
        <taxon>Jiangella</taxon>
    </lineage>
</organism>
<evidence type="ECO:0000256" key="1">
    <source>
        <dbReference type="ARBA" id="ARBA00009156"/>
    </source>
</evidence>
<reference evidence="8 9" key="1">
    <citation type="submission" date="2018-01" db="EMBL/GenBank/DDBJ databases">
        <title>Draft genome sequence of Jiangella sp. GTF31.</title>
        <authorList>
            <person name="Sahin N."/>
            <person name="Ay H."/>
            <person name="Saygin H."/>
        </authorList>
    </citation>
    <scope>NUCLEOTIDE SEQUENCE [LARGE SCALE GENOMIC DNA]</scope>
    <source>
        <strain evidence="8 9">GTF31</strain>
    </source>
</reference>
<accession>A0A2W2CIV0</accession>
<dbReference type="Proteomes" id="UP000248764">
    <property type="component" value="Unassembled WGS sequence"/>
</dbReference>
<dbReference type="Gene3D" id="3.30.420.40">
    <property type="match status" value="2"/>
</dbReference>
<dbReference type="PIRSF" id="PIRSF000538">
    <property type="entry name" value="GlpK"/>
    <property type="match status" value="1"/>
</dbReference>
<dbReference type="PANTHER" id="PTHR43095">
    <property type="entry name" value="SUGAR KINASE"/>
    <property type="match status" value="1"/>
</dbReference>
<evidence type="ECO:0000313" key="8">
    <source>
        <dbReference type="EMBL" id="PZF85446.1"/>
    </source>
</evidence>
<proteinExistence type="inferred from homology"/>
<dbReference type="PANTHER" id="PTHR43095:SF5">
    <property type="entry name" value="XYLULOSE KINASE"/>
    <property type="match status" value="1"/>
</dbReference>
<name>A0A2W2CIV0_9ACTN</name>
<dbReference type="SUPFAM" id="SSF53067">
    <property type="entry name" value="Actin-like ATPase domain"/>
    <property type="match status" value="2"/>
</dbReference>
<feature type="domain" description="Carbohydrate kinase FGGY C-terminal" evidence="7">
    <location>
        <begin position="258"/>
        <end position="440"/>
    </location>
</feature>
<dbReference type="InterPro" id="IPR043129">
    <property type="entry name" value="ATPase_NBD"/>
</dbReference>
<evidence type="ECO:0000256" key="2">
    <source>
        <dbReference type="ARBA" id="ARBA00022629"/>
    </source>
</evidence>
<protein>
    <submittedName>
        <fullName evidence="8">Sugar kinase</fullName>
    </submittedName>
</protein>
<dbReference type="InterPro" id="IPR050406">
    <property type="entry name" value="FGGY_Carb_Kinase"/>
</dbReference>
<keyword evidence="3 5" id="KW-0808">Transferase</keyword>
<evidence type="ECO:0000259" key="6">
    <source>
        <dbReference type="Pfam" id="PF00370"/>
    </source>
</evidence>
<dbReference type="GO" id="GO:0016301">
    <property type="term" value="F:kinase activity"/>
    <property type="evidence" value="ECO:0007669"/>
    <property type="project" value="UniProtKB-KW"/>
</dbReference>
<sequence>MAEFVLGIDIGTASSKAVMASLGGDVIAVEVVEHETQRPRPGWVEQDADAVWWADVCALSRRMTTRFPAASIGAVCVSGIGPTALVAGADGAPLRPAVLYGVDTRAVGQAAALSSLLGEDEVLARCGSRLSSQSAGPKLAWIRENEPDVWARTRYFFMANGYVVYRLTGEYVLDHHSANQAQPLYDRVRGEWIPEWADAVAPGLALPSLRWPTDIAGEVTAEAAAATGLREGTPVAVGTIDAWAEAESVDVRRPGDVMIMYGSTMFFIAVTSSPVAHPQLWGTVGQHPGLHTLAGGMASSGSITGWFRDLTGGRPYPELLAEAAAVPAGSDGLLALPYFDGERTPFADPDARGVLAGLSLRHGAGHVYRALLEATAFGVRHNLAEFAAAGVEAERVVAVGGGTQGDLWTGIVSSAAGVTQEVPAVTVGAAYGDAKFAAVAIGAAARDDAWNGGGVTVAPDPADAAVYDRLFPLYRELHERTVEVQHVLARGGVGGGG</sequence>
<dbReference type="InterPro" id="IPR018484">
    <property type="entry name" value="FGGY_N"/>
</dbReference>
<dbReference type="Pfam" id="PF00370">
    <property type="entry name" value="FGGY_N"/>
    <property type="match status" value="1"/>
</dbReference>
<dbReference type="GO" id="GO:0016773">
    <property type="term" value="F:phosphotransferase activity, alcohol group as acceptor"/>
    <property type="evidence" value="ECO:0007669"/>
    <property type="project" value="InterPro"/>
</dbReference>
<dbReference type="CDD" id="cd07804">
    <property type="entry name" value="ASKHA_NBD_FGGY_RrXK-like"/>
    <property type="match status" value="1"/>
</dbReference>
<dbReference type="GO" id="GO:0042732">
    <property type="term" value="P:D-xylose metabolic process"/>
    <property type="evidence" value="ECO:0007669"/>
    <property type="project" value="UniProtKB-KW"/>
</dbReference>
<dbReference type="InterPro" id="IPR018483">
    <property type="entry name" value="Carb_kinase_FGGY_CS"/>
</dbReference>
<dbReference type="EMBL" id="POTW01000008">
    <property type="protein sequence ID" value="PZF85446.1"/>
    <property type="molecule type" value="Genomic_DNA"/>
</dbReference>
<evidence type="ECO:0000313" key="9">
    <source>
        <dbReference type="Proteomes" id="UP000248764"/>
    </source>
</evidence>
<evidence type="ECO:0000256" key="5">
    <source>
        <dbReference type="RuleBase" id="RU003733"/>
    </source>
</evidence>